<comment type="caution">
    <text evidence="2">Lacks conserved residue(s) required for the propagation of feature annotation.</text>
</comment>
<evidence type="ECO:0000259" key="4">
    <source>
        <dbReference type="Pfam" id="PF02729"/>
    </source>
</evidence>
<comment type="caution">
    <text evidence="5">The sequence shown here is derived from an EMBL/GenBank/DDBJ whole genome shotgun (WGS) entry which is preliminary data.</text>
</comment>
<keyword evidence="2" id="KW-0028">Amino-acid biosynthesis</keyword>
<evidence type="ECO:0000313" key="6">
    <source>
        <dbReference type="Proteomes" id="UP001156666"/>
    </source>
</evidence>
<dbReference type="RefSeq" id="WP_235291211.1">
    <property type="nucleotide sequence ID" value="NZ_BSOH01000014.1"/>
</dbReference>
<dbReference type="Proteomes" id="UP001156666">
    <property type="component" value="Unassembled WGS sequence"/>
</dbReference>
<feature type="binding site" description="in other chain" evidence="2">
    <location>
        <begin position="47"/>
        <end position="50"/>
    </location>
    <ligand>
        <name>carbamoyl phosphate</name>
        <dbReference type="ChEBI" id="CHEBI:58228"/>
        <note>ligand shared between two neighboring subunits</note>
    </ligand>
</feature>
<feature type="binding site" evidence="2">
    <location>
        <position position="175"/>
    </location>
    <ligand>
        <name>N(2)-succinyl-L-ornithine</name>
        <dbReference type="ChEBI" id="CHEBI:58514"/>
    </ligand>
</feature>
<evidence type="ECO:0000313" key="5">
    <source>
        <dbReference type="EMBL" id="GLR17543.1"/>
    </source>
</evidence>
<evidence type="ECO:0000256" key="2">
    <source>
        <dbReference type="HAMAP-Rule" id="MF_02235"/>
    </source>
</evidence>
<dbReference type="PRINTS" id="PR00101">
    <property type="entry name" value="ATCASE"/>
</dbReference>
<proteinExistence type="inferred from homology"/>
<comment type="subunit">
    <text evidence="2">Homotrimer.</text>
</comment>
<name>A0AA37SML9_9BACT</name>
<evidence type="ECO:0000256" key="1">
    <source>
        <dbReference type="ARBA" id="ARBA00022679"/>
    </source>
</evidence>
<feature type="binding site" evidence="2">
    <location>
        <position position="274"/>
    </location>
    <ligand>
        <name>N(2)-succinyl-L-ornithine</name>
        <dbReference type="ChEBI" id="CHEBI:58514"/>
    </ligand>
</feature>
<feature type="binding site" evidence="2">
    <location>
        <position position="141"/>
    </location>
    <ligand>
        <name>N(2)-succinyl-L-ornithine</name>
        <dbReference type="ChEBI" id="CHEBI:58514"/>
    </ligand>
</feature>
<feature type="binding site" description="in other chain" evidence="2">
    <location>
        <begin position="270"/>
        <end position="271"/>
    </location>
    <ligand>
        <name>carbamoyl phosphate</name>
        <dbReference type="ChEBI" id="CHEBI:58228"/>
        <note>ligand shared between two neighboring subunits</note>
    </ligand>
</feature>
<dbReference type="Pfam" id="PF00185">
    <property type="entry name" value="OTCace"/>
    <property type="match status" value="1"/>
</dbReference>
<dbReference type="HAMAP" id="MF_02235">
    <property type="entry name" value="SOTCase"/>
    <property type="match status" value="1"/>
</dbReference>
<dbReference type="InterPro" id="IPR006132">
    <property type="entry name" value="Asp/Orn_carbamoyltranf_P-bd"/>
</dbReference>
<dbReference type="AlphaFoldDB" id="A0AA37SML9"/>
<organism evidence="5 6">
    <name type="scientific">Portibacter lacus</name>
    <dbReference type="NCBI Taxonomy" id="1099794"/>
    <lineage>
        <taxon>Bacteria</taxon>
        <taxon>Pseudomonadati</taxon>
        <taxon>Bacteroidota</taxon>
        <taxon>Saprospiria</taxon>
        <taxon>Saprospirales</taxon>
        <taxon>Haliscomenobacteraceae</taxon>
        <taxon>Portibacter</taxon>
    </lineage>
</organism>
<dbReference type="PANTHER" id="PTHR45753">
    <property type="entry name" value="ORNITHINE CARBAMOYLTRANSFERASE, MITOCHONDRIAL"/>
    <property type="match status" value="1"/>
</dbReference>
<feature type="binding site" description="in other chain" evidence="2">
    <location>
        <position position="298"/>
    </location>
    <ligand>
        <name>carbamoyl phosphate</name>
        <dbReference type="ChEBI" id="CHEBI:58228"/>
        <note>ligand shared between two neighboring subunits</note>
    </ligand>
</feature>
<dbReference type="PRINTS" id="PR00100">
    <property type="entry name" value="AOTCASE"/>
</dbReference>
<feature type="domain" description="Aspartate/ornithine carbamoyltransferase Asp/Orn-binding" evidence="3">
    <location>
        <begin position="186"/>
        <end position="308"/>
    </location>
</feature>
<dbReference type="InterPro" id="IPR043696">
    <property type="entry name" value="ArgF'-like"/>
</dbReference>
<dbReference type="InterPro" id="IPR006130">
    <property type="entry name" value="Asp/Orn_carbamoylTrfase"/>
</dbReference>
<dbReference type="GO" id="GO:0004585">
    <property type="term" value="F:ornithine carbamoyltransferase activity"/>
    <property type="evidence" value="ECO:0007669"/>
    <property type="project" value="InterPro"/>
</dbReference>
<keyword evidence="6" id="KW-1185">Reference proteome</keyword>
<dbReference type="GO" id="GO:0019240">
    <property type="term" value="P:citrulline biosynthetic process"/>
    <property type="evidence" value="ECO:0007669"/>
    <property type="project" value="TreeGrafter"/>
</dbReference>
<comment type="catalytic activity">
    <reaction evidence="2">
        <text>N(2)-succinyl-L-ornithine + carbamoyl phosphate = N(2)-succinyl-L-citrulline + phosphate + H(+)</text>
        <dbReference type="Rhea" id="RHEA:25884"/>
        <dbReference type="ChEBI" id="CHEBI:15378"/>
        <dbReference type="ChEBI" id="CHEBI:43474"/>
        <dbReference type="ChEBI" id="CHEBI:58228"/>
        <dbReference type="ChEBI" id="CHEBI:58514"/>
        <dbReference type="ChEBI" id="CHEBI:58862"/>
        <dbReference type="EC" id="2.1.3.11"/>
    </reaction>
</comment>
<feature type="binding site" description="in other chain" evidence="2">
    <location>
        <begin position="146"/>
        <end position="149"/>
    </location>
    <ligand>
        <name>carbamoyl phosphate</name>
        <dbReference type="ChEBI" id="CHEBI:58228"/>
        <note>ligand shared between two neighboring subunits</note>
    </ligand>
</feature>
<comment type="similarity">
    <text evidence="2">Belongs to the aspartate/ornithine carbamoyltransferase superfamily. SOTCase family.</text>
</comment>
<dbReference type="Gene3D" id="3.40.50.1370">
    <property type="entry name" value="Aspartate/ornithine carbamoyltransferase"/>
    <property type="match status" value="2"/>
</dbReference>
<dbReference type="EMBL" id="BSOH01000014">
    <property type="protein sequence ID" value="GLR17543.1"/>
    <property type="molecule type" value="Genomic_DNA"/>
</dbReference>
<dbReference type="GO" id="GO:0042450">
    <property type="term" value="P:L-arginine biosynthetic process via ornithine"/>
    <property type="evidence" value="ECO:0007669"/>
    <property type="project" value="TreeGrafter"/>
</dbReference>
<dbReference type="EC" id="2.1.3.11" evidence="2"/>
<dbReference type="PANTHER" id="PTHR45753:SF3">
    <property type="entry name" value="ORNITHINE TRANSCARBAMYLASE, MITOCHONDRIAL"/>
    <property type="match status" value="1"/>
</dbReference>
<dbReference type="InterPro" id="IPR006131">
    <property type="entry name" value="Asp_carbamoyltransf_Asp/Orn-bd"/>
</dbReference>
<keyword evidence="1 2" id="KW-0808">Transferase</keyword>
<evidence type="ECO:0000259" key="3">
    <source>
        <dbReference type="Pfam" id="PF00185"/>
    </source>
</evidence>
<feature type="domain" description="Aspartate/ornithine carbamoyltransferase carbamoyl-P binding" evidence="4">
    <location>
        <begin position="10"/>
        <end position="158"/>
    </location>
</feature>
<dbReference type="SUPFAM" id="SSF53671">
    <property type="entry name" value="Aspartate/ornithine carbamoyltransferase"/>
    <property type="match status" value="1"/>
</dbReference>
<feature type="binding site" description="in other chain" evidence="2">
    <location>
        <position position="109"/>
    </location>
    <ligand>
        <name>carbamoyl phosphate</name>
        <dbReference type="ChEBI" id="CHEBI:58228"/>
        <note>ligand shared between two neighboring subunits</note>
    </ligand>
</feature>
<dbReference type="GO" id="GO:0016597">
    <property type="term" value="F:amino acid binding"/>
    <property type="evidence" value="ECO:0007669"/>
    <property type="project" value="InterPro"/>
</dbReference>
<accession>A0AA37SML9</accession>
<dbReference type="Pfam" id="PF02729">
    <property type="entry name" value="OTCace_N"/>
    <property type="match status" value="1"/>
</dbReference>
<feature type="binding site" evidence="2">
    <location>
        <position position="235"/>
    </location>
    <ligand>
        <name>N(2)-succinyl-L-ornithine</name>
        <dbReference type="ChEBI" id="CHEBI:58514"/>
    </ligand>
</feature>
<sequence length="313" mass="34696">MKDYYSIAKTSNFKSLVEQGLMMKQEASDFSGIGKDKTLVIIFFSPSLRTRISTHKAGLKLGMHVISMNAGDGYQMEFDLGSIMNGNTAEHIKEAAKVLSQFGDMIAIRAFPGLQSKEDDLKDQVLKGFIKYATVPIINLESCLHHPLQGLADAITIEGNKKTAKPKVVLSWAPHPKALPLAVPISFAQAMNAMDYDFVVTHPQGHELPPELVGDLNIEYDQRKAFENADFVYAKSWSSTQYYGIPNPDLSWIVDAEKMAFTNNGKFMHCLPIRRNVVASDSVLDSENALIYEQAGNRVFAAQSVLHSLIEHS</sequence>
<comment type="pathway">
    <text evidence="2">Amino-acid biosynthesis; L-arginine biosynthesis.</text>
</comment>
<protein>
    <recommendedName>
        <fullName evidence="2">N-succinylornithine carbamoyltransferase</fullName>
        <ecNumber evidence="2">2.1.3.11</ecNumber>
    </recommendedName>
    <alternativeName>
        <fullName evidence="2">N-succinyl-L-ornithine transcarbamylase</fullName>
        <shortName evidence="2">SOTCase</shortName>
    </alternativeName>
</protein>
<gene>
    <name evidence="2 5" type="primary">argF'</name>
    <name evidence="5" type="ORF">GCM10007940_21580</name>
</gene>
<dbReference type="InterPro" id="IPR036901">
    <property type="entry name" value="Asp/Orn_carbamoylTrfase_sf"/>
</dbReference>
<reference evidence="5" key="2">
    <citation type="submission" date="2023-01" db="EMBL/GenBank/DDBJ databases">
        <title>Draft genome sequence of Portibacter lacus strain NBRC 108769.</title>
        <authorList>
            <person name="Sun Q."/>
            <person name="Mori K."/>
        </authorList>
    </citation>
    <scope>NUCLEOTIDE SEQUENCE</scope>
    <source>
        <strain evidence="5">NBRC 108769</strain>
    </source>
</reference>
<reference evidence="5" key="1">
    <citation type="journal article" date="2014" name="Int. J. Syst. Evol. Microbiol.">
        <title>Complete genome sequence of Corynebacterium casei LMG S-19264T (=DSM 44701T), isolated from a smear-ripened cheese.</title>
        <authorList>
            <consortium name="US DOE Joint Genome Institute (JGI-PGF)"/>
            <person name="Walter F."/>
            <person name="Albersmeier A."/>
            <person name="Kalinowski J."/>
            <person name="Ruckert C."/>
        </authorList>
    </citation>
    <scope>NUCLEOTIDE SEQUENCE</scope>
    <source>
        <strain evidence="5">NBRC 108769</strain>
    </source>
</reference>
<comment type="function">
    <text evidence="2">Catalyzes the transfer of the carbamoyl group from carbamoyl phosphate to the delta-amino group of N(2)-succinyl-L-ornithine to produce N(2)-succinyl-L-citrulline. Is essential for arginine biosynthesis.</text>
</comment>
<keyword evidence="2" id="KW-0055">Arginine biosynthesis</keyword>